<dbReference type="Proteomes" id="UP000297918">
    <property type="component" value="Unassembled WGS sequence"/>
</dbReference>
<comment type="caution">
    <text evidence="1">The sequence shown here is derived from an EMBL/GenBank/DDBJ whole genome shotgun (WGS) entry which is preliminary data.</text>
</comment>
<dbReference type="RefSeq" id="WP_135748451.1">
    <property type="nucleotide sequence ID" value="NZ_RQFL01000031.1"/>
</dbReference>
<evidence type="ECO:0008006" key="5">
    <source>
        <dbReference type="Google" id="ProtNLM"/>
    </source>
</evidence>
<dbReference type="EMBL" id="RQFL01000031">
    <property type="protein sequence ID" value="TGK88625.1"/>
    <property type="molecule type" value="Genomic_DNA"/>
</dbReference>
<reference evidence="2" key="1">
    <citation type="submission" date="2018-10" db="EMBL/GenBank/DDBJ databases">
        <authorList>
            <person name="Vincent A.T."/>
            <person name="Schiettekatte O."/>
            <person name="Bourhy P."/>
            <person name="Veyrier F.J."/>
            <person name="Picardeau M."/>
        </authorList>
    </citation>
    <scope>NUCLEOTIDE SEQUENCE</scope>
    <source>
        <strain evidence="2">201800281</strain>
    </source>
</reference>
<organism evidence="1 3">
    <name type="scientific">Leptospira bourretii</name>
    <dbReference type="NCBI Taxonomy" id="2484962"/>
    <lineage>
        <taxon>Bacteria</taxon>
        <taxon>Pseudomonadati</taxon>
        <taxon>Spirochaetota</taxon>
        <taxon>Spirochaetia</taxon>
        <taxon>Leptospirales</taxon>
        <taxon>Leptospiraceae</taxon>
        <taxon>Leptospira</taxon>
    </lineage>
</organism>
<dbReference type="PROSITE" id="PS51257">
    <property type="entry name" value="PROKAR_LIPOPROTEIN"/>
    <property type="match status" value="1"/>
</dbReference>
<gene>
    <name evidence="1" type="ORF">EHQ23_03750</name>
    <name evidence="2" type="ORF">EHQ26_16275</name>
</gene>
<evidence type="ECO:0000313" key="4">
    <source>
        <dbReference type="Proteomes" id="UP000297918"/>
    </source>
</evidence>
<sequence>MSNLKLSFVSMFLSFLISCGGGGGGDSSALLMLLGAAGIAAGSADSASGPCMLTTQKTIAANNGPVADYYGAGKSLYYSSPQSFSAGPSNPSAIFYIEQSHSFTGADFRPVHYYFYNFSGTNFSNREGIIAGQHATSMIGYGSNSFHYLAGGAPYVSIATASNWFLDLNGPVGTSFQFKQTIGCKPATDDERFFSTENLSSSTNGLSKTWSTTKKINVNVIFLNNSYQTKTLEAIKPALDRFKMLYAQNTVNVTLVFSLKTSSDPEFNEISDVSSEDTSLTGGLLRLYTTTASLQDPKALNIYIASEATGQGGLLGIAGGIPGLPGFTGTKASAMTVFIEPHRTSGSAGSSLSNSDLTFVGNTMAHEAGHFLGLFHTSESAGSTSTSGLNYTRDPLIETPYCGTARASFLVNDGIIAPQECLGTGIIDASGYNMMFWASDGVTNQNQLTGEQGWIIRRNPLAY</sequence>
<dbReference type="SUPFAM" id="SSF55486">
    <property type="entry name" value="Metalloproteases ('zincins'), catalytic domain"/>
    <property type="match status" value="1"/>
</dbReference>
<evidence type="ECO:0000313" key="3">
    <source>
        <dbReference type="Proteomes" id="UP000297394"/>
    </source>
</evidence>
<dbReference type="AlphaFoldDB" id="A0A4R9IIZ6"/>
<reference evidence="3 4" key="2">
    <citation type="journal article" date="2019" name="PLoS Negl. Trop. Dis.">
        <title>Revisiting the worldwide diversity of Leptospira species in the environment.</title>
        <authorList>
            <person name="Vincent A.T."/>
            <person name="Schiettekatte O."/>
            <person name="Bourhy P."/>
            <person name="Veyrier F.J."/>
            <person name="Picardeau M."/>
        </authorList>
    </citation>
    <scope>NUCLEOTIDE SEQUENCE [LARGE SCALE GENOMIC DNA]</scope>
    <source>
        <strain evidence="1 3">201800280</strain>
        <strain evidence="4">201800281</strain>
    </source>
</reference>
<dbReference type="Gene3D" id="3.40.390.10">
    <property type="entry name" value="Collagenase (Catalytic Domain)"/>
    <property type="match status" value="1"/>
</dbReference>
<dbReference type="Proteomes" id="UP000297394">
    <property type="component" value="Unassembled WGS sequence"/>
</dbReference>
<dbReference type="GO" id="GO:0008237">
    <property type="term" value="F:metallopeptidase activity"/>
    <property type="evidence" value="ECO:0007669"/>
    <property type="project" value="InterPro"/>
</dbReference>
<protein>
    <recommendedName>
        <fullName evidence="5">Peptidase M43 pregnancy-associated plasma-A domain-containing protein</fullName>
    </recommendedName>
</protein>
<evidence type="ECO:0000313" key="2">
    <source>
        <dbReference type="EMBL" id="TGK88625.1"/>
    </source>
</evidence>
<accession>A0A4R9IIZ6</accession>
<keyword evidence="4" id="KW-1185">Reference proteome</keyword>
<name>A0A4R9IIZ6_9LEPT</name>
<evidence type="ECO:0000313" key="1">
    <source>
        <dbReference type="EMBL" id="TGK87973.1"/>
    </source>
</evidence>
<dbReference type="EMBL" id="RQFM01000010">
    <property type="protein sequence ID" value="TGK87973.1"/>
    <property type="molecule type" value="Genomic_DNA"/>
</dbReference>
<dbReference type="OrthoDB" id="337801at2"/>
<dbReference type="InterPro" id="IPR024079">
    <property type="entry name" value="MetalloPept_cat_dom_sf"/>
</dbReference>
<proteinExistence type="predicted"/>